<dbReference type="PANTHER" id="PTHR43731:SF14">
    <property type="entry name" value="PRESENILIN-ASSOCIATED RHOMBOID-LIKE PROTEIN, MITOCHONDRIAL"/>
    <property type="match status" value="1"/>
</dbReference>
<evidence type="ECO:0000256" key="6">
    <source>
        <dbReference type="ARBA" id="ARBA00023136"/>
    </source>
</evidence>
<comment type="caution">
    <text evidence="9">The sequence shown here is derived from an EMBL/GenBank/DDBJ whole genome shotgun (WGS) entry which is preliminary data.</text>
</comment>
<evidence type="ECO:0000256" key="2">
    <source>
        <dbReference type="ARBA" id="ARBA00009045"/>
    </source>
</evidence>
<proteinExistence type="inferred from homology"/>
<dbReference type="SUPFAM" id="SSF144091">
    <property type="entry name" value="Rhomboid-like"/>
    <property type="match status" value="1"/>
</dbReference>
<evidence type="ECO:0000256" key="3">
    <source>
        <dbReference type="ARBA" id="ARBA00022692"/>
    </source>
</evidence>
<feature type="transmembrane region" description="Helical" evidence="7">
    <location>
        <begin position="315"/>
        <end position="336"/>
    </location>
</feature>
<dbReference type="Gene3D" id="1.20.1540.10">
    <property type="entry name" value="Rhomboid-like"/>
    <property type="match status" value="1"/>
</dbReference>
<dbReference type="InterPro" id="IPR022764">
    <property type="entry name" value="Peptidase_S54_rhomboid_dom"/>
</dbReference>
<dbReference type="EMBL" id="QJNS01000163">
    <property type="protein sequence ID" value="RYO84404.1"/>
    <property type="molecule type" value="Genomic_DNA"/>
</dbReference>
<evidence type="ECO:0000256" key="4">
    <source>
        <dbReference type="ARBA" id="ARBA00022801"/>
    </source>
</evidence>
<evidence type="ECO:0000256" key="7">
    <source>
        <dbReference type="SAM" id="Phobius"/>
    </source>
</evidence>
<comment type="subcellular location">
    <subcellularLocation>
        <location evidence="1">Membrane</location>
        <topology evidence="1">Multi-pass membrane protein</topology>
    </subcellularLocation>
</comment>
<accession>A0ABY0H8H9</accession>
<evidence type="ECO:0000256" key="5">
    <source>
        <dbReference type="ARBA" id="ARBA00022989"/>
    </source>
</evidence>
<keyword evidence="5 7" id="KW-1133">Transmembrane helix</keyword>
<dbReference type="PANTHER" id="PTHR43731">
    <property type="entry name" value="RHOMBOID PROTEASE"/>
    <property type="match status" value="1"/>
</dbReference>
<organism evidence="9 10">
    <name type="scientific">Monosporascus cannonballus</name>
    <dbReference type="NCBI Taxonomy" id="155416"/>
    <lineage>
        <taxon>Eukaryota</taxon>
        <taxon>Fungi</taxon>
        <taxon>Dikarya</taxon>
        <taxon>Ascomycota</taxon>
        <taxon>Pezizomycotina</taxon>
        <taxon>Sordariomycetes</taxon>
        <taxon>Xylariomycetidae</taxon>
        <taxon>Xylariales</taxon>
        <taxon>Xylariales incertae sedis</taxon>
        <taxon>Monosporascus</taxon>
    </lineage>
</organism>
<evidence type="ECO:0000259" key="8">
    <source>
        <dbReference type="Pfam" id="PF01694"/>
    </source>
</evidence>
<feature type="transmembrane region" description="Helical" evidence="7">
    <location>
        <begin position="291"/>
        <end position="308"/>
    </location>
</feature>
<evidence type="ECO:0000313" key="10">
    <source>
        <dbReference type="Proteomes" id="UP000294003"/>
    </source>
</evidence>
<keyword evidence="10" id="KW-1185">Reference proteome</keyword>
<feature type="domain" description="Peptidase S54 rhomboid" evidence="8">
    <location>
        <begin position="221"/>
        <end position="369"/>
    </location>
</feature>
<feature type="transmembrane region" description="Helical" evidence="7">
    <location>
        <begin position="348"/>
        <end position="367"/>
    </location>
</feature>
<name>A0ABY0H8H9_9PEZI</name>
<keyword evidence="3 7" id="KW-0812">Transmembrane</keyword>
<dbReference type="Pfam" id="PF01694">
    <property type="entry name" value="Rhomboid"/>
    <property type="match status" value="1"/>
</dbReference>
<dbReference type="InterPro" id="IPR035952">
    <property type="entry name" value="Rhomboid-like_sf"/>
</dbReference>
<dbReference type="InterPro" id="IPR050925">
    <property type="entry name" value="Rhomboid_protease_S54"/>
</dbReference>
<evidence type="ECO:0000313" key="9">
    <source>
        <dbReference type="EMBL" id="RYO84404.1"/>
    </source>
</evidence>
<sequence length="412" mass="45637">MTRKAAATPRGQDQWWTIPSQSTPRPLPIFTNASIVLSPQLMRDRLPTAIPSQIATLLKVQLSDEKMIIGGIKHEGDGEVARKMVKDIQGGLMGICSGTTSCGSEEEFEYDTSIVASAGPSNRFRLSYGSRRQARQQARPSGSSSDTLRRLVIWPFVGVNILVFLKWQQAKLDALEKTRDKQTIEDRNAIQAPTLSSLMRNDRVRYMMENYTLNLKSVQERRWHTLFTAAISHESFPHLLFNMVSFNALVGYAIFIRFPLPTLFWLGVGSGLASDLASLYDWHRKGQQERYGLGASGVISGIGTALACTRPWASFGFMFIPVSIPLWALMAGYIAYDSYRLNSEGSTIGHAAHLGGSGFGVLFYVLFLRRRRQAPGPGTVAEDTTRAEDSLLNLRSGATRNFLDSPPVRALA</sequence>
<keyword evidence="6 7" id="KW-0472">Membrane</keyword>
<evidence type="ECO:0000256" key="1">
    <source>
        <dbReference type="ARBA" id="ARBA00004141"/>
    </source>
</evidence>
<reference evidence="9 10" key="1">
    <citation type="submission" date="2018-06" db="EMBL/GenBank/DDBJ databases">
        <title>Complete Genomes of Monosporascus.</title>
        <authorList>
            <person name="Robinson A.J."/>
            <person name="Natvig D.O."/>
        </authorList>
    </citation>
    <scope>NUCLEOTIDE SEQUENCE [LARGE SCALE GENOMIC DNA]</scope>
    <source>
        <strain evidence="9 10">CBS 609.92</strain>
    </source>
</reference>
<comment type="similarity">
    <text evidence="2">Belongs to the peptidase S54 family.</text>
</comment>
<protein>
    <recommendedName>
        <fullName evidence="8">Peptidase S54 rhomboid domain-containing protein</fullName>
    </recommendedName>
</protein>
<keyword evidence="4" id="KW-0378">Hydrolase</keyword>
<dbReference type="Proteomes" id="UP000294003">
    <property type="component" value="Unassembled WGS sequence"/>
</dbReference>
<gene>
    <name evidence="9" type="ORF">DL762_005697</name>
</gene>